<proteinExistence type="predicted"/>
<evidence type="ECO:0000313" key="2">
    <source>
        <dbReference type="Proteomes" id="UP000298030"/>
    </source>
</evidence>
<comment type="caution">
    <text evidence="1">The sequence shown here is derived from an EMBL/GenBank/DDBJ whole genome shotgun (WGS) entry which is preliminary data.</text>
</comment>
<keyword evidence="2" id="KW-1185">Reference proteome</keyword>
<dbReference type="EMBL" id="QPFP01000019">
    <property type="protein sequence ID" value="TEB31299.1"/>
    <property type="molecule type" value="Genomic_DNA"/>
</dbReference>
<name>A0A4Y7TCM5_COPMI</name>
<dbReference type="Proteomes" id="UP000298030">
    <property type="component" value="Unassembled WGS sequence"/>
</dbReference>
<accession>A0A4Y7TCM5</accession>
<sequence>MQHGSYPTPNIIGSTEPHIISLSPEVQLSFTGRVDCVAKSRQRRWQALVGGSGTCRKPALSQLCELDSCNVSTSLIREAQVLQGRPPASSQRSPRSDSGELIGRLFNRVPHSERSRDWCFLAGGFVHPPGVWFTSVCSVQSEKPNTMSGALREQWESRVLVTRTSQHVLVRQWKWKVFKTLALTAIFFTSFSLSAISIPLRYPQHFLPNSACFLRPPLPTTSILRPTATTSLSPSSSISGEWQ</sequence>
<protein>
    <submittedName>
        <fullName evidence="1">Uncharacterized protein</fullName>
    </submittedName>
</protein>
<evidence type="ECO:0000313" key="1">
    <source>
        <dbReference type="EMBL" id="TEB31299.1"/>
    </source>
</evidence>
<reference evidence="1 2" key="1">
    <citation type="journal article" date="2019" name="Nat. Ecol. Evol.">
        <title>Megaphylogeny resolves global patterns of mushroom evolution.</title>
        <authorList>
            <person name="Varga T."/>
            <person name="Krizsan K."/>
            <person name="Foldi C."/>
            <person name="Dima B."/>
            <person name="Sanchez-Garcia M."/>
            <person name="Sanchez-Ramirez S."/>
            <person name="Szollosi G.J."/>
            <person name="Szarkandi J.G."/>
            <person name="Papp V."/>
            <person name="Albert L."/>
            <person name="Andreopoulos W."/>
            <person name="Angelini C."/>
            <person name="Antonin V."/>
            <person name="Barry K.W."/>
            <person name="Bougher N.L."/>
            <person name="Buchanan P."/>
            <person name="Buyck B."/>
            <person name="Bense V."/>
            <person name="Catcheside P."/>
            <person name="Chovatia M."/>
            <person name="Cooper J."/>
            <person name="Damon W."/>
            <person name="Desjardin D."/>
            <person name="Finy P."/>
            <person name="Geml J."/>
            <person name="Haridas S."/>
            <person name="Hughes K."/>
            <person name="Justo A."/>
            <person name="Karasinski D."/>
            <person name="Kautmanova I."/>
            <person name="Kiss B."/>
            <person name="Kocsube S."/>
            <person name="Kotiranta H."/>
            <person name="LaButti K.M."/>
            <person name="Lechner B.E."/>
            <person name="Liimatainen K."/>
            <person name="Lipzen A."/>
            <person name="Lukacs Z."/>
            <person name="Mihaltcheva S."/>
            <person name="Morgado L.N."/>
            <person name="Niskanen T."/>
            <person name="Noordeloos M.E."/>
            <person name="Ohm R.A."/>
            <person name="Ortiz-Santana B."/>
            <person name="Ovrebo C."/>
            <person name="Racz N."/>
            <person name="Riley R."/>
            <person name="Savchenko A."/>
            <person name="Shiryaev A."/>
            <person name="Soop K."/>
            <person name="Spirin V."/>
            <person name="Szebenyi C."/>
            <person name="Tomsovsky M."/>
            <person name="Tulloss R.E."/>
            <person name="Uehling J."/>
            <person name="Grigoriev I.V."/>
            <person name="Vagvolgyi C."/>
            <person name="Papp T."/>
            <person name="Martin F.M."/>
            <person name="Miettinen O."/>
            <person name="Hibbett D.S."/>
            <person name="Nagy L.G."/>
        </authorList>
    </citation>
    <scope>NUCLEOTIDE SEQUENCE [LARGE SCALE GENOMIC DNA]</scope>
    <source>
        <strain evidence="1 2">FP101781</strain>
    </source>
</reference>
<dbReference type="AlphaFoldDB" id="A0A4Y7TCM5"/>
<organism evidence="1 2">
    <name type="scientific">Coprinellus micaceus</name>
    <name type="common">Glistening ink-cap mushroom</name>
    <name type="synonym">Coprinus micaceus</name>
    <dbReference type="NCBI Taxonomy" id="71717"/>
    <lineage>
        <taxon>Eukaryota</taxon>
        <taxon>Fungi</taxon>
        <taxon>Dikarya</taxon>
        <taxon>Basidiomycota</taxon>
        <taxon>Agaricomycotina</taxon>
        <taxon>Agaricomycetes</taxon>
        <taxon>Agaricomycetidae</taxon>
        <taxon>Agaricales</taxon>
        <taxon>Agaricineae</taxon>
        <taxon>Psathyrellaceae</taxon>
        <taxon>Coprinellus</taxon>
    </lineage>
</organism>
<gene>
    <name evidence="1" type="ORF">FA13DRAFT_358812</name>
</gene>